<dbReference type="Proteomes" id="UP000244005">
    <property type="component" value="Unassembled WGS sequence"/>
</dbReference>
<feature type="compositionally biased region" description="Basic and acidic residues" evidence="1">
    <location>
        <begin position="208"/>
        <end position="241"/>
    </location>
</feature>
<name>A0A2R6WV88_MARPO</name>
<dbReference type="AlphaFoldDB" id="A0A2R6WV88"/>
<proteinExistence type="predicted"/>
<gene>
    <name evidence="2" type="ORF">MARPO_0055s0048</name>
</gene>
<accession>A0A2R6WV88</accession>
<organism evidence="2 3">
    <name type="scientific">Marchantia polymorpha</name>
    <name type="common">Common liverwort</name>
    <name type="synonym">Marchantia aquatica</name>
    <dbReference type="NCBI Taxonomy" id="3197"/>
    <lineage>
        <taxon>Eukaryota</taxon>
        <taxon>Viridiplantae</taxon>
        <taxon>Streptophyta</taxon>
        <taxon>Embryophyta</taxon>
        <taxon>Marchantiophyta</taxon>
        <taxon>Marchantiopsida</taxon>
        <taxon>Marchantiidae</taxon>
        <taxon>Marchantiales</taxon>
        <taxon>Marchantiaceae</taxon>
        <taxon>Marchantia</taxon>
    </lineage>
</organism>
<dbReference type="Gramene" id="Mp2g20010.1">
    <property type="protein sequence ID" value="Mp2g20010.1.cds"/>
    <property type="gene ID" value="Mp2g20010"/>
</dbReference>
<evidence type="ECO:0000313" key="3">
    <source>
        <dbReference type="Proteomes" id="UP000244005"/>
    </source>
</evidence>
<feature type="region of interest" description="Disordered" evidence="1">
    <location>
        <begin position="208"/>
        <end position="246"/>
    </location>
</feature>
<protein>
    <submittedName>
        <fullName evidence="2">Uncharacterized protein</fullName>
    </submittedName>
</protein>
<sequence length="329" mass="36985">MHVEREVDFITNVRRKQDHLTKVEGRNEREILQDHRPRCTTAIEDLEEIRRSSTRRVRSIDANRALSSREIDPALEQQGGAPGGRAGGRGGGRRRCAKGKGEADWGLKWRWRWRWKATRNRPRQACTRRPPKYAARADPLVSEAVRGSSGEEAADDKFAQPVAGRERLQESELGHLSGRSRWAREWQRARTRGGHGLRQIGEWRVVGRDDERPSEAEASRGVVRRGEGRGGEGRRRKRESDGANEGLTNHKWHGCVGRDCVLMTESGAESFGTSQTWQRCALLEAGTRNSQLAALTVEPSAAVLDDRPSGDPIRLSLDSFVVLAYQQFA</sequence>
<reference evidence="3" key="1">
    <citation type="journal article" date="2017" name="Cell">
        <title>Insights into land plant evolution garnered from the Marchantia polymorpha genome.</title>
        <authorList>
            <person name="Bowman J.L."/>
            <person name="Kohchi T."/>
            <person name="Yamato K.T."/>
            <person name="Jenkins J."/>
            <person name="Shu S."/>
            <person name="Ishizaki K."/>
            <person name="Yamaoka S."/>
            <person name="Nishihama R."/>
            <person name="Nakamura Y."/>
            <person name="Berger F."/>
            <person name="Adam C."/>
            <person name="Aki S.S."/>
            <person name="Althoff F."/>
            <person name="Araki T."/>
            <person name="Arteaga-Vazquez M.A."/>
            <person name="Balasubrmanian S."/>
            <person name="Barry K."/>
            <person name="Bauer D."/>
            <person name="Boehm C.R."/>
            <person name="Briginshaw L."/>
            <person name="Caballero-Perez J."/>
            <person name="Catarino B."/>
            <person name="Chen F."/>
            <person name="Chiyoda S."/>
            <person name="Chovatia M."/>
            <person name="Davies K.M."/>
            <person name="Delmans M."/>
            <person name="Demura T."/>
            <person name="Dierschke T."/>
            <person name="Dolan L."/>
            <person name="Dorantes-Acosta A.E."/>
            <person name="Eklund D.M."/>
            <person name="Florent S.N."/>
            <person name="Flores-Sandoval E."/>
            <person name="Fujiyama A."/>
            <person name="Fukuzawa H."/>
            <person name="Galik B."/>
            <person name="Grimanelli D."/>
            <person name="Grimwood J."/>
            <person name="Grossniklaus U."/>
            <person name="Hamada T."/>
            <person name="Haseloff J."/>
            <person name="Hetherington A.J."/>
            <person name="Higo A."/>
            <person name="Hirakawa Y."/>
            <person name="Hundley H.N."/>
            <person name="Ikeda Y."/>
            <person name="Inoue K."/>
            <person name="Inoue S.I."/>
            <person name="Ishida S."/>
            <person name="Jia Q."/>
            <person name="Kakita M."/>
            <person name="Kanazawa T."/>
            <person name="Kawai Y."/>
            <person name="Kawashima T."/>
            <person name="Kennedy M."/>
            <person name="Kinose K."/>
            <person name="Kinoshita T."/>
            <person name="Kohara Y."/>
            <person name="Koide E."/>
            <person name="Komatsu K."/>
            <person name="Kopischke S."/>
            <person name="Kubo M."/>
            <person name="Kyozuka J."/>
            <person name="Lagercrantz U."/>
            <person name="Lin S.S."/>
            <person name="Lindquist E."/>
            <person name="Lipzen A.M."/>
            <person name="Lu C.W."/>
            <person name="De Luna E."/>
            <person name="Martienssen R.A."/>
            <person name="Minamino N."/>
            <person name="Mizutani M."/>
            <person name="Mizutani M."/>
            <person name="Mochizuki N."/>
            <person name="Monte I."/>
            <person name="Mosher R."/>
            <person name="Nagasaki H."/>
            <person name="Nakagami H."/>
            <person name="Naramoto S."/>
            <person name="Nishitani K."/>
            <person name="Ohtani M."/>
            <person name="Okamoto T."/>
            <person name="Okumura M."/>
            <person name="Phillips J."/>
            <person name="Pollak B."/>
            <person name="Reinders A."/>
            <person name="Rovekamp M."/>
            <person name="Sano R."/>
            <person name="Sawa S."/>
            <person name="Schmid M.W."/>
            <person name="Shirakawa M."/>
            <person name="Solano R."/>
            <person name="Spunde A."/>
            <person name="Suetsugu N."/>
            <person name="Sugano S."/>
            <person name="Sugiyama A."/>
            <person name="Sun R."/>
            <person name="Suzuki Y."/>
            <person name="Takenaka M."/>
            <person name="Takezawa D."/>
            <person name="Tomogane H."/>
            <person name="Tsuzuki M."/>
            <person name="Ueda T."/>
            <person name="Umeda M."/>
            <person name="Ward J.M."/>
            <person name="Watanabe Y."/>
            <person name="Yazaki K."/>
            <person name="Yokoyama R."/>
            <person name="Yoshitake Y."/>
            <person name="Yotsui I."/>
            <person name="Zachgo S."/>
            <person name="Schmutz J."/>
        </authorList>
    </citation>
    <scope>NUCLEOTIDE SEQUENCE [LARGE SCALE GENOMIC DNA]</scope>
    <source>
        <strain evidence="3">Tak-1</strain>
    </source>
</reference>
<dbReference type="EMBL" id="KZ772727">
    <property type="protein sequence ID" value="PTQ37771.1"/>
    <property type="molecule type" value="Genomic_DNA"/>
</dbReference>
<keyword evidence="3" id="KW-1185">Reference proteome</keyword>
<feature type="compositionally biased region" description="Gly residues" evidence="1">
    <location>
        <begin position="80"/>
        <end position="90"/>
    </location>
</feature>
<evidence type="ECO:0000313" key="2">
    <source>
        <dbReference type="EMBL" id="PTQ37771.1"/>
    </source>
</evidence>
<evidence type="ECO:0000256" key="1">
    <source>
        <dbReference type="SAM" id="MobiDB-lite"/>
    </source>
</evidence>
<feature type="region of interest" description="Disordered" evidence="1">
    <location>
        <begin position="68"/>
        <end position="99"/>
    </location>
</feature>
<feature type="region of interest" description="Disordered" evidence="1">
    <location>
        <begin position="144"/>
        <end position="172"/>
    </location>
</feature>